<keyword evidence="4" id="KW-1185">Reference proteome</keyword>
<proteinExistence type="predicted"/>
<accession>A0A1E8CNB0</accession>
<evidence type="ECO:0000259" key="2">
    <source>
        <dbReference type="Pfam" id="PF07978"/>
    </source>
</evidence>
<dbReference type="Pfam" id="PF07978">
    <property type="entry name" value="NIPSNAP"/>
    <property type="match status" value="1"/>
</dbReference>
<feature type="chain" id="PRO_5009212239" description="NIPSNAP domain-containing protein" evidence="1">
    <location>
        <begin position="26"/>
        <end position="138"/>
    </location>
</feature>
<dbReference type="Proteomes" id="UP000175669">
    <property type="component" value="Unassembled WGS sequence"/>
</dbReference>
<sequence length="138" mass="15186">MSTLASITFVALTALLVPAHAQAQAQDNGPVFELRTYTATPGNLDKLLTRFRDHTMALFEKHGMTNVGYWVPTDPEAAQNTLIYLLRHDSRAAANASWSAFGSDPAWAVVNEESNRDGAILQGVERKYLTATDFSQMK</sequence>
<feature type="signal peptide" evidence="1">
    <location>
        <begin position="1"/>
        <end position="25"/>
    </location>
</feature>
<keyword evidence="1" id="KW-0732">Signal</keyword>
<evidence type="ECO:0000256" key="1">
    <source>
        <dbReference type="SAM" id="SignalP"/>
    </source>
</evidence>
<dbReference type="EMBL" id="MASR01000001">
    <property type="protein sequence ID" value="OFE13939.1"/>
    <property type="molecule type" value="Genomic_DNA"/>
</dbReference>
<dbReference type="STRING" id="1524254.PHACT_04785"/>
<dbReference type="InterPro" id="IPR011008">
    <property type="entry name" value="Dimeric_a/b-barrel"/>
</dbReference>
<organism evidence="3 4">
    <name type="scientific">Pseudohongiella acticola</name>
    <dbReference type="NCBI Taxonomy" id="1524254"/>
    <lineage>
        <taxon>Bacteria</taxon>
        <taxon>Pseudomonadati</taxon>
        <taxon>Pseudomonadota</taxon>
        <taxon>Gammaproteobacteria</taxon>
        <taxon>Pseudomonadales</taxon>
        <taxon>Pseudohongiellaceae</taxon>
        <taxon>Pseudohongiella</taxon>
    </lineage>
</organism>
<dbReference type="SUPFAM" id="SSF54909">
    <property type="entry name" value="Dimeric alpha+beta barrel"/>
    <property type="match status" value="1"/>
</dbReference>
<dbReference type="AlphaFoldDB" id="A0A1E8CNB0"/>
<dbReference type="OrthoDB" id="9809695at2"/>
<dbReference type="InterPro" id="IPR012577">
    <property type="entry name" value="NIPSNAP"/>
</dbReference>
<reference evidence="4" key="1">
    <citation type="submission" date="2016-07" db="EMBL/GenBank/DDBJ databases">
        <authorList>
            <person name="Florea S."/>
            <person name="Webb J.S."/>
            <person name="Jaromczyk J."/>
            <person name="Schardl C.L."/>
        </authorList>
    </citation>
    <scope>NUCLEOTIDE SEQUENCE [LARGE SCALE GENOMIC DNA]</scope>
    <source>
        <strain evidence="4">KCTC 42131</strain>
    </source>
</reference>
<name>A0A1E8CNB0_9GAMM</name>
<dbReference type="Gene3D" id="3.30.70.100">
    <property type="match status" value="1"/>
</dbReference>
<gene>
    <name evidence="3" type="ORF">PHACT_04785</name>
</gene>
<protein>
    <recommendedName>
        <fullName evidence="2">NIPSNAP domain-containing protein</fullName>
    </recommendedName>
</protein>
<evidence type="ECO:0000313" key="3">
    <source>
        <dbReference type="EMBL" id="OFE13939.1"/>
    </source>
</evidence>
<evidence type="ECO:0000313" key="4">
    <source>
        <dbReference type="Proteomes" id="UP000175669"/>
    </source>
</evidence>
<comment type="caution">
    <text evidence="3">The sequence shown here is derived from an EMBL/GenBank/DDBJ whole genome shotgun (WGS) entry which is preliminary data.</text>
</comment>
<feature type="domain" description="NIPSNAP" evidence="2">
    <location>
        <begin position="32"/>
        <end position="136"/>
    </location>
</feature>